<dbReference type="PROSITE" id="PS50231">
    <property type="entry name" value="RICIN_B_LECTIN"/>
    <property type="match status" value="1"/>
</dbReference>
<keyword evidence="2" id="KW-0732">Signal</keyword>
<evidence type="ECO:0000313" key="4">
    <source>
        <dbReference type="EMBL" id="TVZ00061.1"/>
    </source>
</evidence>
<dbReference type="GO" id="GO:0005975">
    <property type="term" value="P:carbohydrate metabolic process"/>
    <property type="evidence" value="ECO:0007669"/>
    <property type="project" value="InterPro"/>
</dbReference>
<evidence type="ECO:0000256" key="2">
    <source>
        <dbReference type="SAM" id="SignalP"/>
    </source>
</evidence>
<name>A0A6P2BNF7_9ACTN</name>
<dbReference type="Gene3D" id="2.80.10.50">
    <property type="match status" value="1"/>
</dbReference>
<comment type="similarity">
    <text evidence="1">Belongs to the glycosyl hydrolase 16 family.</text>
</comment>
<dbReference type="AlphaFoldDB" id="A0A6P2BNF7"/>
<keyword evidence="4" id="KW-0378">Hydrolase</keyword>
<dbReference type="EMBL" id="RPFW01000010">
    <property type="protein sequence ID" value="TVZ00061.1"/>
    <property type="molecule type" value="Genomic_DNA"/>
</dbReference>
<dbReference type="PANTHER" id="PTHR10963:SF55">
    <property type="entry name" value="GLYCOSIDE HYDROLASE FAMILY 16 PROTEIN"/>
    <property type="match status" value="1"/>
</dbReference>
<gene>
    <name evidence="4" type="ORF">EAS64_38985</name>
</gene>
<reference evidence="4 5" key="1">
    <citation type="submission" date="2018-11" db="EMBL/GenBank/DDBJ databases">
        <title>Trebonia kvetii gen.nov., sp.nov., a novel acidophilic actinobacterium, and proposal of the new actinobacterial family Treboniaceae fam. nov.</title>
        <authorList>
            <person name="Rapoport D."/>
            <person name="Sagova-Mareckova M."/>
            <person name="Sedlacek I."/>
            <person name="Provaznik J."/>
            <person name="Kralova S."/>
            <person name="Pavlinic D."/>
            <person name="Benes V."/>
            <person name="Kopecky J."/>
        </authorList>
    </citation>
    <scope>NUCLEOTIDE SEQUENCE [LARGE SCALE GENOMIC DNA]</scope>
    <source>
        <strain evidence="4 5">15Tr583</strain>
    </source>
</reference>
<dbReference type="PROSITE" id="PS51257">
    <property type="entry name" value="PROKAR_LIPOPROTEIN"/>
    <property type="match status" value="1"/>
</dbReference>
<dbReference type="InterPro" id="IPR000757">
    <property type="entry name" value="Beta-glucanase-like"/>
</dbReference>
<dbReference type="PANTHER" id="PTHR10963">
    <property type="entry name" value="GLYCOSYL HYDROLASE-RELATED"/>
    <property type="match status" value="1"/>
</dbReference>
<dbReference type="InterPro" id="IPR013320">
    <property type="entry name" value="ConA-like_dom_sf"/>
</dbReference>
<evidence type="ECO:0000313" key="5">
    <source>
        <dbReference type="Proteomes" id="UP000460272"/>
    </source>
</evidence>
<feature type="chain" id="PRO_5026884290" evidence="2">
    <location>
        <begin position="27"/>
        <end position="435"/>
    </location>
</feature>
<evidence type="ECO:0000256" key="1">
    <source>
        <dbReference type="ARBA" id="ARBA00006865"/>
    </source>
</evidence>
<dbReference type="GO" id="GO:0004553">
    <property type="term" value="F:hydrolase activity, hydrolyzing O-glycosyl compounds"/>
    <property type="evidence" value="ECO:0007669"/>
    <property type="project" value="InterPro"/>
</dbReference>
<accession>A0A6P2BNF7</accession>
<dbReference type="SMART" id="SM00458">
    <property type="entry name" value="RICIN"/>
    <property type="match status" value="1"/>
</dbReference>
<dbReference type="Pfam" id="PF00652">
    <property type="entry name" value="Ricin_B_lectin"/>
    <property type="match status" value="1"/>
</dbReference>
<dbReference type="RefSeq" id="WP_145861605.1">
    <property type="nucleotide sequence ID" value="NZ_RPFW01000010.1"/>
</dbReference>
<evidence type="ECO:0000259" key="3">
    <source>
        <dbReference type="PROSITE" id="PS51762"/>
    </source>
</evidence>
<proteinExistence type="inferred from homology"/>
<organism evidence="4 5">
    <name type="scientific">Trebonia kvetii</name>
    <dbReference type="NCBI Taxonomy" id="2480626"/>
    <lineage>
        <taxon>Bacteria</taxon>
        <taxon>Bacillati</taxon>
        <taxon>Actinomycetota</taxon>
        <taxon>Actinomycetes</taxon>
        <taxon>Streptosporangiales</taxon>
        <taxon>Treboniaceae</taxon>
        <taxon>Trebonia</taxon>
    </lineage>
</organism>
<protein>
    <submittedName>
        <fullName evidence="4">Glycosyl hydrolase family protein</fullName>
    </submittedName>
</protein>
<dbReference type="InterPro" id="IPR050546">
    <property type="entry name" value="Glycosyl_Hydrlase_16"/>
</dbReference>
<dbReference type="Gene3D" id="2.60.120.200">
    <property type="match status" value="1"/>
</dbReference>
<sequence>MARPKKSLLSLLAVLFLAGCASRAAAAIQPMALTEVKAPAGTAPAAPAGWTRVFADDFPGTAGKAPSSANWFHDLGTGFGDGAVQQATNSTKNAYLDGSGHLVLKAFRTSNGTWQSARLESTRDDFKAPAGGELKMTASIRLPSAANALGYWPAFAALGAPNRTGGSWPSTGEIDMMEAINGWPGASQALHDAAGSTGHYLVSCAGDCRSGYHTFSAIVNRTKTSAEYLQFLIDGKVIQTITEAKVGVAAWQKAIDHGFYFVLDLTLGGSYPDGECNCTTPTSATTSGGSMSLGYVAVYEKGGNSTPTAKATAAGHMTGYEGMCLANQNSLNVAGNPIALRSCASLAGEQWSFYSDGTLRVQGGCLDDVKGTTSSGAWLDWYPCNGTGDQVWTHKSNGEFVNPRTGLCLADPLGNTSARIVIETCNDDATQRWAI</sequence>
<feature type="signal peptide" evidence="2">
    <location>
        <begin position="1"/>
        <end position="26"/>
    </location>
</feature>
<dbReference type="SUPFAM" id="SSF49899">
    <property type="entry name" value="Concanavalin A-like lectins/glucanases"/>
    <property type="match status" value="1"/>
</dbReference>
<feature type="domain" description="GH16" evidence="3">
    <location>
        <begin position="22"/>
        <end position="304"/>
    </location>
</feature>
<dbReference type="InterPro" id="IPR035992">
    <property type="entry name" value="Ricin_B-like_lectins"/>
</dbReference>
<dbReference type="InterPro" id="IPR000772">
    <property type="entry name" value="Ricin_B_lectin"/>
</dbReference>
<comment type="caution">
    <text evidence="4">The sequence shown here is derived from an EMBL/GenBank/DDBJ whole genome shotgun (WGS) entry which is preliminary data.</text>
</comment>
<dbReference type="PROSITE" id="PS51762">
    <property type="entry name" value="GH16_2"/>
    <property type="match status" value="1"/>
</dbReference>
<keyword evidence="5" id="KW-1185">Reference proteome</keyword>
<dbReference type="Proteomes" id="UP000460272">
    <property type="component" value="Unassembled WGS sequence"/>
</dbReference>
<dbReference type="OrthoDB" id="9809583at2"/>
<dbReference type="SUPFAM" id="SSF50370">
    <property type="entry name" value="Ricin B-like lectins"/>
    <property type="match status" value="1"/>
</dbReference>